<gene>
    <name evidence="2" type="ORF">A3D04_03785</name>
</gene>
<dbReference type="EMBL" id="MFBD01000017">
    <property type="protein sequence ID" value="OGD88893.1"/>
    <property type="molecule type" value="Genomic_DNA"/>
</dbReference>
<proteinExistence type="predicted"/>
<keyword evidence="1" id="KW-1133">Transmembrane helix</keyword>
<organism evidence="2 3">
    <name type="scientific">Candidatus Curtissbacteria bacterium RIFCSPHIGHO2_02_FULL_40_16b</name>
    <dbReference type="NCBI Taxonomy" id="1797714"/>
    <lineage>
        <taxon>Bacteria</taxon>
        <taxon>Candidatus Curtissiibacteriota</taxon>
    </lineage>
</organism>
<comment type="caution">
    <text evidence="2">The sequence shown here is derived from an EMBL/GenBank/DDBJ whole genome shotgun (WGS) entry which is preliminary data.</text>
</comment>
<protein>
    <submittedName>
        <fullName evidence="2">Uncharacterized protein</fullName>
    </submittedName>
</protein>
<reference evidence="2 3" key="1">
    <citation type="journal article" date="2016" name="Nat. Commun.">
        <title>Thousands of microbial genomes shed light on interconnected biogeochemical processes in an aquifer system.</title>
        <authorList>
            <person name="Anantharaman K."/>
            <person name="Brown C.T."/>
            <person name="Hug L.A."/>
            <person name="Sharon I."/>
            <person name="Castelle C.J."/>
            <person name="Probst A.J."/>
            <person name="Thomas B.C."/>
            <person name="Singh A."/>
            <person name="Wilkins M.J."/>
            <person name="Karaoz U."/>
            <person name="Brodie E.L."/>
            <person name="Williams K.H."/>
            <person name="Hubbard S.S."/>
            <person name="Banfield J.F."/>
        </authorList>
    </citation>
    <scope>NUCLEOTIDE SEQUENCE [LARGE SCALE GENOMIC DNA]</scope>
</reference>
<evidence type="ECO:0000256" key="1">
    <source>
        <dbReference type="SAM" id="Phobius"/>
    </source>
</evidence>
<accession>A0A1F5GAJ3</accession>
<dbReference type="AlphaFoldDB" id="A0A1F5GAJ3"/>
<name>A0A1F5GAJ3_9BACT</name>
<evidence type="ECO:0000313" key="3">
    <source>
        <dbReference type="Proteomes" id="UP000177369"/>
    </source>
</evidence>
<evidence type="ECO:0000313" key="2">
    <source>
        <dbReference type="EMBL" id="OGD88893.1"/>
    </source>
</evidence>
<dbReference type="STRING" id="1797714.A3D04_03785"/>
<sequence length="157" mass="17903">MDKKGYAWPIILIAVALLSYYLINTNFSLPPNSKSQQLAANLNEYPNATSWHVASKPKICMYYVTRCKETPSIITFTSEDYWPTVYKFYLSNLTKEGWRTSSHIVTSIPDSLVIGNKEYFKDAICEAIIKEDSNDYLGLLESADTGAYKIEIRCFVD</sequence>
<feature type="transmembrane region" description="Helical" evidence="1">
    <location>
        <begin position="6"/>
        <end position="23"/>
    </location>
</feature>
<dbReference type="Proteomes" id="UP000177369">
    <property type="component" value="Unassembled WGS sequence"/>
</dbReference>
<keyword evidence="1" id="KW-0812">Transmembrane</keyword>
<keyword evidence="1" id="KW-0472">Membrane</keyword>